<comment type="caution">
    <text evidence="8">The sequence shown here is derived from an EMBL/GenBank/DDBJ whole genome shotgun (WGS) entry which is preliminary data.</text>
</comment>
<gene>
    <name evidence="8" type="ORF">POJ06DRAFT_236024</name>
</gene>
<evidence type="ECO:0000259" key="7">
    <source>
        <dbReference type="Pfam" id="PF00501"/>
    </source>
</evidence>
<keyword evidence="9" id="KW-1185">Reference proteome</keyword>
<dbReference type="GeneID" id="80881039"/>
<dbReference type="PANTHER" id="PTHR43272:SF83">
    <property type="entry name" value="ACYL-COA SYNTHETASE LONG-CHAIN, ISOFORM J"/>
    <property type="match status" value="1"/>
</dbReference>
<dbReference type="GO" id="GO:0005886">
    <property type="term" value="C:plasma membrane"/>
    <property type="evidence" value="ECO:0007669"/>
    <property type="project" value="TreeGrafter"/>
</dbReference>
<dbReference type="SUPFAM" id="SSF56801">
    <property type="entry name" value="Acetyl-CoA synthetase-like"/>
    <property type="match status" value="1"/>
</dbReference>
<proteinExistence type="inferred from homology"/>
<name>A0AAD7QX31_9ASCO</name>
<keyword evidence="2" id="KW-0436">Ligase</keyword>
<dbReference type="Pfam" id="PF00501">
    <property type="entry name" value="AMP-binding"/>
    <property type="match status" value="1"/>
</dbReference>
<comment type="catalytic activity">
    <reaction evidence="5">
        <text>a long-chain fatty acid + ATP + CoA = a long-chain fatty acyl-CoA + AMP + diphosphate</text>
        <dbReference type="Rhea" id="RHEA:15421"/>
        <dbReference type="ChEBI" id="CHEBI:30616"/>
        <dbReference type="ChEBI" id="CHEBI:33019"/>
        <dbReference type="ChEBI" id="CHEBI:57287"/>
        <dbReference type="ChEBI" id="CHEBI:57560"/>
        <dbReference type="ChEBI" id="CHEBI:83139"/>
        <dbReference type="ChEBI" id="CHEBI:456215"/>
        <dbReference type="EC" id="6.2.1.3"/>
    </reaction>
</comment>
<protein>
    <submittedName>
        <fullName evidence="8">Eukaryotic long-chain fatty acid CoA synthetase (LC-FACS)</fullName>
    </submittedName>
</protein>
<dbReference type="GO" id="GO:0004467">
    <property type="term" value="F:long-chain fatty acid-CoA ligase activity"/>
    <property type="evidence" value="ECO:0007669"/>
    <property type="project" value="UniProtKB-EC"/>
</dbReference>
<dbReference type="GO" id="GO:0035336">
    <property type="term" value="P:long-chain fatty-acyl-CoA metabolic process"/>
    <property type="evidence" value="ECO:0007669"/>
    <property type="project" value="TreeGrafter"/>
</dbReference>
<comment type="similarity">
    <text evidence="1">Belongs to the ATP-dependent AMP-binding enzyme family.</text>
</comment>
<sequence>MAPHTIVPADEFHKAVVRKSPPYTKESGISAANGEVPARRNINSSPPGEPLRVFPADGIETTYDLVQWIANTYGDKPALGSRKIIKIHEETKLIKKIVDGQETTVPKKWNYFELSPYTFITYNDLLNDVNTLGAALKHLEVTLLENYAATSAKWMTMALAANSQSIPIATAYDTLGEEGLTHSLIETEATAIFTDASLLPSLVRPLAKATKVQYVIYKDEPQDAHVAAINEAHPGIKLMSVDELYELGKANPAPPNPPTREDLCCIMYTSGSTGTPKGVVLLHKNVIAAVSGVDGAIEGAVTQHDYLLTYLPLAHILEFVFELACLFWGGTLGYGTVKTISDSSVRNCKGDIAEFRPTIMVGVPAVWETVRKGIVSRVNAQGAAVSKVFWAAYHTKSFMQSWRIPGAGVLDSAIFKKVKEATGGRLRLVMSGGAAISKDTQQFISTVICPMIIGYGLTETAAMCTLMSPYQHAIGTVGAPTTCVDIKLVDVPENGYLSTNNPPQGEILIKGEAMSKEYFKNEKETKAAYTDDGWFRTGDIGEWAPNGHLKVIDRKKNLVKTLNGEYIALEKVESIYRTCSIVGNICVYADPDHVKPVAIIVPAEPAFLKLAKEKGLGDKQLGELVHNSTLRKIVHDQLLDAGKKGGLAGIELVCGVVLDDEEWTPQNGFVTAAQKLQRKKIFEANKKAVLQVLKDNS</sequence>
<evidence type="ECO:0000256" key="3">
    <source>
        <dbReference type="ARBA" id="ARBA00022741"/>
    </source>
</evidence>
<dbReference type="InterPro" id="IPR042099">
    <property type="entry name" value="ANL_N_sf"/>
</dbReference>
<dbReference type="PANTHER" id="PTHR43272">
    <property type="entry name" value="LONG-CHAIN-FATTY-ACID--COA LIGASE"/>
    <property type="match status" value="1"/>
</dbReference>
<evidence type="ECO:0000313" key="8">
    <source>
        <dbReference type="EMBL" id="KAJ8103085.1"/>
    </source>
</evidence>
<accession>A0AAD7QX31</accession>
<reference evidence="8" key="1">
    <citation type="submission" date="2023-03" db="EMBL/GenBank/DDBJ databases">
        <title>Near-Complete genome sequence of Lipomyces tetrasporous NRRL Y-64009, an oleaginous yeast capable of growing on lignocellulosic hydrolysates.</title>
        <authorList>
            <consortium name="Lawrence Berkeley National Laboratory"/>
            <person name="Jagtap S.S."/>
            <person name="Liu J.-J."/>
            <person name="Walukiewicz H.E."/>
            <person name="Pangilinan J."/>
            <person name="Lipzen A."/>
            <person name="Ahrendt S."/>
            <person name="Koriabine M."/>
            <person name="Cobaugh K."/>
            <person name="Salamov A."/>
            <person name="Yoshinaga Y."/>
            <person name="Ng V."/>
            <person name="Daum C."/>
            <person name="Grigoriev I.V."/>
            <person name="Slininger P.J."/>
            <person name="Dien B.S."/>
            <person name="Jin Y.-S."/>
            <person name="Rao C.V."/>
        </authorList>
    </citation>
    <scope>NUCLEOTIDE SEQUENCE</scope>
    <source>
        <strain evidence="8">NRRL Y-64009</strain>
    </source>
</reference>
<feature type="domain" description="AMP-dependent synthetase/ligase" evidence="7">
    <location>
        <begin position="115"/>
        <end position="519"/>
    </location>
</feature>
<evidence type="ECO:0000256" key="6">
    <source>
        <dbReference type="SAM" id="MobiDB-lite"/>
    </source>
</evidence>
<dbReference type="GO" id="GO:0005524">
    <property type="term" value="F:ATP binding"/>
    <property type="evidence" value="ECO:0007669"/>
    <property type="project" value="UniProtKB-KW"/>
</dbReference>
<evidence type="ECO:0000313" key="9">
    <source>
        <dbReference type="Proteomes" id="UP001217417"/>
    </source>
</evidence>
<evidence type="ECO:0000256" key="5">
    <source>
        <dbReference type="ARBA" id="ARBA00036813"/>
    </source>
</evidence>
<feature type="region of interest" description="Disordered" evidence="6">
    <location>
        <begin position="23"/>
        <end position="48"/>
    </location>
</feature>
<keyword evidence="4" id="KW-0067">ATP-binding</keyword>
<dbReference type="Proteomes" id="UP001217417">
    <property type="component" value="Unassembled WGS sequence"/>
</dbReference>
<dbReference type="InterPro" id="IPR000873">
    <property type="entry name" value="AMP-dep_synth/lig_dom"/>
</dbReference>
<dbReference type="Gene3D" id="3.40.50.12780">
    <property type="entry name" value="N-terminal domain of ligase-like"/>
    <property type="match status" value="1"/>
</dbReference>
<dbReference type="InterPro" id="IPR020845">
    <property type="entry name" value="AMP-binding_CS"/>
</dbReference>
<dbReference type="AlphaFoldDB" id="A0AAD7QX31"/>
<dbReference type="PROSITE" id="PS00455">
    <property type="entry name" value="AMP_BINDING"/>
    <property type="match status" value="1"/>
</dbReference>
<evidence type="ECO:0000256" key="4">
    <source>
        <dbReference type="ARBA" id="ARBA00022840"/>
    </source>
</evidence>
<evidence type="ECO:0000256" key="2">
    <source>
        <dbReference type="ARBA" id="ARBA00022598"/>
    </source>
</evidence>
<dbReference type="EMBL" id="JARPMG010000002">
    <property type="protein sequence ID" value="KAJ8103085.1"/>
    <property type="molecule type" value="Genomic_DNA"/>
</dbReference>
<dbReference type="GO" id="GO:0005811">
    <property type="term" value="C:lipid droplet"/>
    <property type="evidence" value="ECO:0007669"/>
    <property type="project" value="TreeGrafter"/>
</dbReference>
<evidence type="ECO:0000256" key="1">
    <source>
        <dbReference type="ARBA" id="ARBA00006432"/>
    </source>
</evidence>
<dbReference type="GO" id="GO:0005783">
    <property type="term" value="C:endoplasmic reticulum"/>
    <property type="evidence" value="ECO:0007669"/>
    <property type="project" value="TreeGrafter"/>
</dbReference>
<keyword evidence="3" id="KW-0547">Nucleotide-binding</keyword>
<organism evidence="8 9">
    <name type="scientific">Lipomyces tetrasporus</name>
    <dbReference type="NCBI Taxonomy" id="54092"/>
    <lineage>
        <taxon>Eukaryota</taxon>
        <taxon>Fungi</taxon>
        <taxon>Dikarya</taxon>
        <taxon>Ascomycota</taxon>
        <taxon>Saccharomycotina</taxon>
        <taxon>Lipomycetes</taxon>
        <taxon>Lipomycetales</taxon>
        <taxon>Lipomycetaceae</taxon>
        <taxon>Lipomyces</taxon>
    </lineage>
</organism>
<dbReference type="RefSeq" id="XP_056046535.1">
    <property type="nucleotide sequence ID" value="XM_056185873.1"/>
</dbReference>